<dbReference type="PANTHER" id="PTHR46366:SF1">
    <property type="entry name" value="PDZ DOMAIN-CONTAINING PROTEIN C1685.05"/>
    <property type="match status" value="1"/>
</dbReference>
<keyword evidence="2" id="KW-1185">Reference proteome</keyword>
<protein>
    <recommendedName>
        <fullName evidence="3">Serine protease</fullName>
    </recommendedName>
</protein>
<reference evidence="1 2" key="1">
    <citation type="submission" date="2024-01" db="EMBL/GenBank/DDBJ databases">
        <title>Genome assemblies of Stephania.</title>
        <authorList>
            <person name="Yang L."/>
        </authorList>
    </citation>
    <scope>NUCLEOTIDE SEQUENCE [LARGE SCALE GENOMIC DNA]</scope>
    <source>
        <strain evidence="1">YNDBR</strain>
        <tissue evidence="1">Leaf</tissue>
    </source>
</reference>
<name>A0AAP0NWB3_9MAGN</name>
<comment type="caution">
    <text evidence="1">The sequence shown here is derived from an EMBL/GenBank/DDBJ whole genome shotgun (WGS) entry which is preliminary data.</text>
</comment>
<organism evidence="1 2">
    <name type="scientific">Stephania yunnanensis</name>
    <dbReference type="NCBI Taxonomy" id="152371"/>
    <lineage>
        <taxon>Eukaryota</taxon>
        <taxon>Viridiplantae</taxon>
        <taxon>Streptophyta</taxon>
        <taxon>Embryophyta</taxon>
        <taxon>Tracheophyta</taxon>
        <taxon>Spermatophyta</taxon>
        <taxon>Magnoliopsida</taxon>
        <taxon>Ranunculales</taxon>
        <taxon>Menispermaceae</taxon>
        <taxon>Menispermoideae</taxon>
        <taxon>Cissampelideae</taxon>
        <taxon>Stephania</taxon>
    </lineage>
</organism>
<evidence type="ECO:0000313" key="2">
    <source>
        <dbReference type="Proteomes" id="UP001420932"/>
    </source>
</evidence>
<sequence length="215" mass="23459">MYRARFVVQVPYAWRPVLENPSNLQIFFYYYAIAKPPISKEVSILAGTLARLDRDAPHYKKDGYNDFNTFYMQAASGTKGGSSGSPVIDWQGQAVVLNAGSKSSSASTFILPLDRANERVGVSLMPAMPKHDRACLAVQGMKLPNPGKAWSVALSVVNVTVGDAFDMAVHVITFLSRADDTYETTGTTTQSKRGTTSIGVARQYGQKCKQLIVKP</sequence>
<accession>A0AAP0NWB3</accession>
<dbReference type="SUPFAM" id="SSF50494">
    <property type="entry name" value="Trypsin-like serine proteases"/>
    <property type="match status" value="1"/>
</dbReference>
<dbReference type="AlphaFoldDB" id="A0AAP0NWB3"/>
<dbReference type="Gene3D" id="2.40.10.120">
    <property type="match status" value="1"/>
</dbReference>
<gene>
    <name evidence="1" type="ORF">Syun_019949</name>
</gene>
<dbReference type="EMBL" id="JBBNAF010000008">
    <property type="protein sequence ID" value="KAK9122332.1"/>
    <property type="molecule type" value="Genomic_DNA"/>
</dbReference>
<dbReference type="Proteomes" id="UP001420932">
    <property type="component" value="Unassembled WGS sequence"/>
</dbReference>
<proteinExistence type="predicted"/>
<evidence type="ECO:0008006" key="3">
    <source>
        <dbReference type="Google" id="ProtNLM"/>
    </source>
</evidence>
<dbReference type="PANTHER" id="PTHR46366">
    <property type="entry name" value="PRO-APOPTOTIC SERINE PROTEASE NMA111"/>
    <property type="match status" value="1"/>
</dbReference>
<evidence type="ECO:0000313" key="1">
    <source>
        <dbReference type="EMBL" id="KAK9122332.1"/>
    </source>
</evidence>
<dbReference type="InterPro" id="IPR009003">
    <property type="entry name" value="Peptidase_S1_PA"/>
</dbReference>